<evidence type="ECO:0000313" key="8">
    <source>
        <dbReference type="EMBL" id="MFC4035465.1"/>
    </source>
</evidence>
<dbReference type="GO" id="GO:0003983">
    <property type="term" value="F:UTP:glucose-1-phosphate uridylyltransferase activity"/>
    <property type="evidence" value="ECO:0007669"/>
    <property type="project" value="UniProtKB-EC"/>
</dbReference>
<name>A0ABV8HU22_9ACTN</name>
<comment type="catalytic activity">
    <reaction evidence="5 6">
        <text>alpha-D-glucose 1-phosphate + UTP + H(+) = UDP-alpha-D-glucose + diphosphate</text>
        <dbReference type="Rhea" id="RHEA:19889"/>
        <dbReference type="ChEBI" id="CHEBI:15378"/>
        <dbReference type="ChEBI" id="CHEBI:33019"/>
        <dbReference type="ChEBI" id="CHEBI:46398"/>
        <dbReference type="ChEBI" id="CHEBI:58601"/>
        <dbReference type="ChEBI" id="CHEBI:58885"/>
        <dbReference type="EC" id="2.7.7.9"/>
    </reaction>
</comment>
<dbReference type="NCBIfam" id="TIGR01099">
    <property type="entry name" value="galU"/>
    <property type="match status" value="1"/>
</dbReference>
<gene>
    <name evidence="8" type="primary">galU</name>
    <name evidence="8" type="ORF">ACFO3J_28935</name>
</gene>
<dbReference type="PANTHER" id="PTHR43197:SF1">
    <property type="entry name" value="UTP--GLUCOSE-1-PHOSPHATE URIDYLYLTRANSFERASE"/>
    <property type="match status" value="1"/>
</dbReference>
<evidence type="ECO:0000259" key="7">
    <source>
        <dbReference type="Pfam" id="PF00483"/>
    </source>
</evidence>
<dbReference type="InterPro" id="IPR029044">
    <property type="entry name" value="Nucleotide-diphossugar_trans"/>
</dbReference>
<dbReference type="InterPro" id="IPR005835">
    <property type="entry name" value="NTP_transferase_dom"/>
</dbReference>
<proteinExistence type="inferred from homology"/>
<dbReference type="Pfam" id="PF00483">
    <property type="entry name" value="NTP_transferase"/>
    <property type="match status" value="1"/>
</dbReference>
<dbReference type="RefSeq" id="WP_386435453.1">
    <property type="nucleotide sequence ID" value="NZ_JBHSBB010000027.1"/>
</dbReference>
<dbReference type="EC" id="2.7.7.9" evidence="2 6"/>
<dbReference type="SUPFAM" id="SSF53448">
    <property type="entry name" value="Nucleotide-diphospho-sugar transferases"/>
    <property type="match status" value="1"/>
</dbReference>
<evidence type="ECO:0000256" key="3">
    <source>
        <dbReference type="ARBA" id="ARBA00022679"/>
    </source>
</evidence>
<protein>
    <recommendedName>
        <fullName evidence="2 6">UTP--glucose-1-phosphate uridylyltransferase</fullName>
        <ecNumber evidence="2 6">2.7.7.9</ecNumber>
    </recommendedName>
    <alternativeName>
        <fullName evidence="6">UDP-glucose pyrophosphorylase</fullName>
    </alternativeName>
</protein>
<evidence type="ECO:0000256" key="6">
    <source>
        <dbReference type="RuleBase" id="RU361259"/>
    </source>
</evidence>
<dbReference type="InterPro" id="IPR005771">
    <property type="entry name" value="GalU_uridylyltTrfase_bac/arc"/>
</dbReference>
<evidence type="ECO:0000256" key="4">
    <source>
        <dbReference type="ARBA" id="ARBA00022695"/>
    </source>
</evidence>
<dbReference type="Gene3D" id="3.90.550.10">
    <property type="entry name" value="Spore Coat Polysaccharide Biosynthesis Protein SpsA, Chain A"/>
    <property type="match status" value="1"/>
</dbReference>
<comment type="similarity">
    <text evidence="1 6">Belongs to the UDPGP type 2 family.</text>
</comment>
<accession>A0ABV8HU22</accession>
<dbReference type="EMBL" id="JBHSBB010000027">
    <property type="protein sequence ID" value="MFC4035465.1"/>
    <property type="molecule type" value="Genomic_DNA"/>
</dbReference>
<comment type="caution">
    <text evidence="8">The sequence shown here is derived from an EMBL/GenBank/DDBJ whole genome shotgun (WGS) entry which is preliminary data.</text>
</comment>
<organism evidence="8 9">
    <name type="scientific">Streptomyces polygonati</name>
    <dbReference type="NCBI Taxonomy" id="1617087"/>
    <lineage>
        <taxon>Bacteria</taxon>
        <taxon>Bacillati</taxon>
        <taxon>Actinomycetota</taxon>
        <taxon>Actinomycetes</taxon>
        <taxon>Kitasatosporales</taxon>
        <taxon>Streptomycetaceae</taxon>
        <taxon>Streptomyces</taxon>
    </lineage>
</organism>
<feature type="domain" description="Nucleotidyl transferase" evidence="7">
    <location>
        <begin position="10"/>
        <end position="277"/>
    </location>
</feature>
<keyword evidence="3 6" id="KW-0808">Transferase</keyword>
<evidence type="ECO:0000256" key="5">
    <source>
        <dbReference type="ARBA" id="ARBA00048128"/>
    </source>
</evidence>
<keyword evidence="9" id="KW-1185">Reference proteome</keyword>
<dbReference type="CDD" id="cd02541">
    <property type="entry name" value="UGPase_prokaryotic"/>
    <property type="match status" value="1"/>
</dbReference>
<keyword evidence="4 6" id="KW-0548">Nucleotidyltransferase</keyword>
<sequence>MSPHAHPVTKAVIPAAGLGTRFLPATKATPKEMLPVVDKPAIQYVVEEAVAAGLSDVLMITGRNKRPLEDHFDRNYELEEALTRKGDASRLARVRESSDLATMHYVRQGAPQGLGHAVLCAEPHVGDQPFAVLLGDDLIDPRDPLLARMIAVQGQYGGSVVALMEVDPAQIHLYGSAAISPTSDDDVVRVTGLVEKPDAAAAPSSLAVIGRYVLDPAVFEVLRKTGPGRGGEIQLTDALRVLAERDDEGGPVHGVVFTGRRYDTGDRGDYLRAIVRLASEREDLGPDFRSWLRTYVSEEMQD</sequence>
<reference evidence="9" key="1">
    <citation type="journal article" date="2019" name="Int. J. Syst. Evol. Microbiol.">
        <title>The Global Catalogue of Microorganisms (GCM) 10K type strain sequencing project: providing services to taxonomists for standard genome sequencing and annotation.</title>
        <authorList>
            <consortium name="The Broad Institute Genomics Platform"/>
            <consortium name="The Broad Institute Genome Sequencing Center for Infectious Disease"/>
            <person name="Wu L."/>
            <person name="Ma J."/>
        </authorList>
    </citation>
    <scope>NUCLEOTIDE SEQUENCE [LARGE SCALE GENOMIC DNA]</scope>
    <source>
        <strain evidence="9">CGMCC 4.7237</strain>
    </source>
</reference>
<evidence type="ECO:0000313" key="9">
    <source>
        <dbReference type="Proteomes" id="UP001595765"/>
    </source>
</evidence>
<dbReference type="Proteomes" id="UP001595765">
    <property type="component" value="Unassembled WGS sequence"/>
</dbReference>
<evidence type="ECO:0000256" key="1">
    <source>
        <dbReference type="ARBA" id="ARBA00006890"/>
    </source>
</evidence>
<evidence type="ECO:0000256" key="2">
    <source>
        <dbReference type="ARBA" id="ARBA00012415"/>
    </source>
</evidence>
<dbReference type="PANTHER" id="PTHR43197">
    <property type="entry name" value="UTP--GLUCOSE-1-PHOSPHATE URIDYLYLTRANSFERASE"/>
    <property type="match status" value="1"/>
</dbReference>